<feature type="region of interest" description="Disordered" evidence="1">
    <location>
        <begin position="347"/>
        <end position="374"/>
    </location>
</feature>
<evidence type="ECO:0000313" key="2">
    <source>
        <dbReference type="EMBL" id="MBB3017679.1"/>
    </source>
</evidence>
<organism evidence="2 3">
    <name type="scientific">Microvirga lupini</name>
    <dbReference type="NCBI Taxonomy" id="420324"/>
    <lineage>
        <taxon>Bacteria</taxon>
        <taxon>Pseudomonadati</taxon>
        <taxon>Pseudomonadota</taxon>
        <taxon>Alphaproteobacteria</taxon>
        <taxon>Hyphomicrobiales</taxon>
        <taxon>Methylobacteriaceae</taxon>
        <taxon>Microvirga</taxon>
    </lineage>
</organism>
<comment type="caution">
    <text evidence="2">The sequence shown here is derived from an EMBL/GenBank/DDBJ whole genome shotgun (WGS) entry which is preliminary data.</text>
</comment>
<feature type="compositionally biased region" description="Low complexity" evidence="1">
    <location>
        <begin position="171"/>
        <end position="180"/>
    </location>
</feature>
<proteinExistence type="predicted"/>
<protein>
    <submittedName>
        <fullName evidence="2">Uncharacterized protein</fullName>
    </submittedName>
</protein>
<name>A0A7W4VI77_9HYPH</name>
<feature type="compositionally biased region" description="Low complexity" evidence="1">
    <location>
        <begin position="347"/>
        <end position="366"/>
    </location>
</feature>
<feature type="region of interest" description="Disordered" evidence="1">
    <location>
        <begin position="135"/>
        <end position="180"/>
    </location>
</feature>
<keyword evidence="3" id="KW-1185">Reference proteome</keyword>
<dbReference type="Gene3D" id="3.90.176.10">
    <property type="entry name" value="Toxin ADP-ribosyltransferase, Chain A, domain 1"/>
    <property type="match status" value="1"/>
</dbReference>
<dbReference type="SUPFAM" id="SSF56399">
    <property type="entry name" value="ADP-ribosylation"/>
    <property type="match status" value="1"/>
</dbReference>
<accession>A0A7W4VI77</accession>
<feature type="region of interest" description="Disordered" evidence="1">
    <location>
        <begin position="552"/>
        <end position="572"/>
    </location>
</feature>
<dbReference type="EMBL" id="JACHWB010000001">
    <property type="protein sequence ID" value="MBB3017679.1"/>
    <property type="molecule type" value="Genomic_DNA"/>
</dbReference>
<gene>
    <name evidence="2" type="ORF">FHR70_000719</name>
</gene>
<evidence type="ECO:0000313" key="3">
    <source>
        <dbReference type="Proteomes" id="UP000532010"/>
    </source>
</evidence>
<reference evidence="2 3" key="1">
    <citation type="submission" date="2020-08" db="EMBL/GenBank/DDBJ databases">
        <title>The Agave Microbiome: Exploring the role of microbial communities in plant adaptations to desert environments.</title>
        <authorList>
            <person name="Partida-Martinez L.P."/>
        </authorList>
    </citation>
    <scope>NUCLEOTIDE SEQUENCE [LARGE SCALE GENOMIC DNA]</scope>
    <source>
        <strain evidence="2 3">AT3.9</strain>
    </source>
</reference>
<sequence length="1295" mass="135983">MTTIVPTSMHRQVLLIKAQGDFKHSGKYFLQNGRWHKLHPDKPAPKGAPVAAHPKAAGNHAPVAHFTDDEWQKLKLPAENSNAGTFNKQLEQLKQLSDAGDVTGILGMQLGTNTYGKKLSTIANHLLGLHGSEHKVAPGQKAGEHAAVQQAPAEHSAASPATEPKAEEKPAAPAEKPAASKPDAIAKFQASHAKQGTPSTTVDGKDWFVVGTGTTNDEGKVYAHLASKTEGQVQKNGFVPKQMADWIDPATISDPKKTAAAAASKATGLPMPAFVEGKTTTGVVSYYEAQAQKILDMAAAGDVEGLAAMKEDGLKPNSKGKVSNTFKGKTENSKTLLALHAQAVVHAKGGATAEQPAPAAEASTPAPAEPSPAEKVKQATQAATAAVAQTPEHQEAVAIATASLAGSKVSQIPWDSQLLPDSNKNAKSHNKQVAKIQAMAEAGDLAGLEALKFGTNTYGKKQEKLKQLAIAALQEDAAAPVPAAAPAPAEKKGYDKYGIFDSLTSDIDTAASGGDASTLKDIESYLNTPAHKNEPGLDAIKKYLDRAKASVATPAAPAAEQGPKEGDTKQGADGMLVFKDGRWHKQAEPAAAAPEPAPAHPIDAVPMPELTFSSAASNAKVAAALEKLKEQIKAEGPGALKGVTKHMKSKGKYIVSLPGTYGSLKVYGYEHAPDHAGTKVHAYIEALKAAAGKPSKAPAKAKAKNPVVDADGIQSMDSWKKTGEQAGSNPGGKFKDENGVEWYCKFPSDEDVAKSEVLAAKLYAVAGVIGQDAKLIKKDGKLGIASRWTTVSKAAPKDLAKAAGAQSGFAVDAWLANWDVVGMGFDNLQVGPDGKAVRVDAGGSLTYRAQGGKKAFGATVAEIDSMRDAKVNAQSAAVFGSMTQADLTASVAKVAAIPDSAIKNLVELHGPGDAAERKALADTLIARKNDLIAKYPKAAKTPKKRLDPNSLPVDPDRLPKAHDFNNWLGAGKPLSSQPHVNAANMAVEQELLALAKTGNLTKLKDFQFHAIDKATGNQTGQLIPIAEHPSKHVVQLHADLVMALDEIANPPQPLKVFQETDVGTIDQLAAALPSKKFGTTVTSVHSNEKLGFWVVLGTAHGAAKFKPSKVMDYSSAAIAAAKEKFQQASHLAKHFIYSVQASGSYNDLFRAGKSHDHAGNKLSDVAKAALEHATTMPEGTSLYRWQSIPDDMVKKILDAPDGTVFQATGPMCTSYHPTGTAGFGKHRVTVRYANGAKAVESFASGKFSGEKEVTTLPNSRFVILKKEMVPDVEHGNPGGKRLELEVLMLPPDMGL</sequence>
<evidence type="ECO:0000256" key="1">
    <source>
        <dbReference type="SAM" id="MobiDB-lite"/>
    </source>
</evidence>
<dbReference type="RefSeq" id="WP_183447168.1">
    <property type="nucleotide sequence ID" value="NZ_JACHWB010000001.1"/>
</dbReference>
<dbReference type="Proteomes" id="UP000532010">
    <property type="component" value="Unassembled WGS sequence"/>
</dbReference>